<dbReference type="EMBL" id="LR902825">
    <property type="protein sequence ID" value="CAD7251139.1"/>
    <property type="molecule type" value="Genomic_DNA"/>
</dbReference>
<dbReference type="EMBL" id="CAJPEV010003308">
    <property type="protein sequence ID" value="CAG0899477.1"/>
    <property type="molecule type" value="Genomic_DNA"/>
</dbReference>
<gene>
    <name evidence="3" type="ORF">DSTB1V02_LOCUS10906</name>
</gene>
<dbReference type="AlphaFoldDB" id="A0A7R9ABJ3"/>
<sequence length="133" mass="13965">MERVAASIVFAFVLLLLPSGSLEGSSTAASCPDTAPSRLTLTTTPCGRSSSVSTSRTWLNLVWNNFLSFMMGNTGLARQSDLIYGGSPATITEAPFMAHVDAQFPSGKVGGCSASIISEYRILTAAHCVVDEN</sequence>
<evidence type="ECO:0000313" key="3">
    <source>
        <dbReference type="EMBL" id="CAD7251139.1"/>
    </source>
</evidence>
<dbReference type="InterPro" id="IPR001254">
    <property type="entry name" value="Trypsin_dom"/>
</dbReference>
<feature type="chain" id="PRO_5036209765" description="Peptidase S1 domain-containing protein" evidence="1">
    <location>
        <begin position="25"/>
        <end position="133"/>
    </location>
</feature>
<name>A0A7R9ABJ3_9CRUS</name>
<evidence type="ECO:0000256" key="1">
    <source>
        <dbReference type="SAM" id="SignalP"/>
    </source>
</evidence>
<keyword evidence="1" id="KW-0732">Signal</keyword>
<dbReference type="GO" id="GO:0004252">
    <property type="term" value="F:serine-type endopeptidase activity"/>
    <property type="evidence" value="ECO:0007669"/>
    <property type="project" value="InterPro"/>
</dbReference>
<keyword evidence="4" id="KW-1185">Reference proteome</keyword>
<evidence type="ECO:0000313" key="4">
    <source>
        <dbReference type="Proteomes" id="UP000677054"/>
    </source>
</evidence>
<feature type="signal peptide" evidence="1">
    <location>
        <begin position="1"/>
        <end position="24"/>
    </location>
</feature>
<protein>
    <recommendedName>
        <fullName evidence="2">Peptidase S1 domain-containing protein</fullName>
    </recommendedName>
</protein>
<feature type="domain" description="Peptidase S1" evidence="2">
    <location>
        <begin position="83"/>
        <end position="131"/>
    </location>
</feature>
<dbReference type="Proteomes" id="UP000677054">
    <property type="component" value="Unassembled WGS sequence"/>
</dbReference>
<dbReference type="GO" id="GO:0006508">
    <property type="term" value="P:proteolysis"/>
    <property type="evidence" value="ECO:0007669"/>
    <property type="project" value="InterPro"/>
</dbReference>
<dbReference type="OrthoDB" id="5565075at2759"/>
<dbReference type="Gene3D" id="2.40.10.10">
    <property type="entry name" value="Trypsin-like serine proteases"/>
    <property type="match status" value="1"/>
</dbReference>
<proteinExistence type="predicted"/>
<dbReference type="SUPFAM" id="SSF50494">
    <property type="entry name" value="Trypsin-like serine proteases"/>
    <property type="match status" value="1"/>
</dbReference>
<dbReference type="InterPro" id="IPR009003">
    <property type="entry name" value="Peptidase_S1_PA"/>
</dbReference>
<reference evidence="3" key="1">
    <citation type="submission" date="2020-11" db="EMBL/GenBank/DDBJ databases">
        <authorList>
            <person name="Tran Van P."/>
        </authorList>
    </citation>
    <scope>NUCLEOTIDE SEQUENCE</scope>
</reference>
<organism evidence="3">
    <name type="scientific">Darwinula stevensoni</name>
    <dbReference type="NCBI Taxonomy" id="69355"/>
    <lineage>
        <taxon>Eukaryota</taxon>
        <taxon>Metazoa</taxon>
        <taxon>Ecdysozoa</taxon>
        <taxon>Arthropoda</taxon>
        <taxon>Crustacea</taxon>
        <taxon>Oligostraca</taxon>
        <taxon>Ostracoda</taxon>
        <taxon>Podocopa</taxon>
        <taxon>Podocopida</taxon>
        <taxon>Darwinulocopina</taxon>
        <taxon>Darwinuloidea</taxon>
        <taxon>Darwinulidae</taxon>
        <taxon>Darwinula</taxon>
    </lineage>
</organism>
<accession>A0A7R9ABJ3</accession>
<dbReference type="Pfam" id="PF00089">
    <property type="entry name" value="Trypsin"/>
    <property type="match status" value="1"/>
</dbReference>
<feature type="non-terminal residue" evidence="3">
    <location>
        <position position="1"/>
    </location>
</feature>
<evidence type="ECO:0000259" key="2">
    <source>
        <dbReference type="Pfam" id="PF00089"/>
    </source>
</evidence>
<dbReference type="InterPro" id="IPR043504">
    <property type="entry name" value="Peptidase_S1_PA_chymotrypsin"/>
</dbReference>